<accession>A0A2H5Y9E8</accession>
<dbReference type="EMBL" id="BEHY01000095">
    <property type="protein sequence ID" value="GBD10033.1"/>
    <property type="molecule type" value="Genomic_DNA"/>
</dbReference>
<reference evidence="3" key="1">
    <citation type="submission" date="2017-09" db="EMBL/GenBank/DDBJ databases">
        <title>Metaegenomics of thermophilic ammonia-oxidizing enrichment culture.</title>
        <authorList>
            <person name="Kato S."/>
            <person name="Suzuki K."/>
        </authorList>
    </citation>
    <scope>NUCLEOTIDE SEQUENCE [LARGE SCALE GENOMIC DNA]</scope>
</reference>
<dbReference type="PRINTS" id="PR00111">
    <property type="entry name" value="ABHYDROLASE"/>
</dbReference>
<protein>
    <submittedName>
        <fullName evidence="2">Soluble epoxide hydrolase</fullName>
        <ecNumber evidence="2">3.3.2.10</ecNumber>
    </submittedName>
</protein>
<dbReference type="AlphaFoldDB" id="A0A2H5Y9E8"/>
<organism evidence="2 3">
    <name type="scientific">Candidatus Thermoflexus japonica</name>
    <dbReference type="NCBI Taxonomy" id="2035417"/>
    <lineage>
        <taxon>Bacteria</taxon>
        <taxon>Bacillati</taxon>
        <taxon>Chloroflexota</taxon>
        <taxon>Thermoflexia</taxon>
        <taxon>Thermoflexales</taxon>
        <taxon>Thermoflexaceae</taxon>
        <taxon>Thermoflexus</taxon>
    </lineage>
</organism>
<dbReference type="EC" id="3.3.2.10" evidence="2"/>
<evidence type="ECO:0000259" key="1">
    <source>
        <dbReference type="Pfam" id="PF00561"/>
    </source>
</evidence>
<comment type="caution">
    <text evidence="2">The sequence shown here is derived from an EMBL/GenBank/DDBJ whole genome shotgun (WGS) entry which is preliminary data.</text>
</comment>
<proteinExistence type="predicted"/>
<feature type="domain" description="AB hydrolase-1" evidence="1">
    <location>
        <begin position="21"/>
        <end position="122"/>
    </location>
</feature>
<name>A0A2H5Y9E8_9CHLR</name>
<dbReference type="PANTHER" id="PTHR43798">
    <property type="entry name" value="MONOACYLGLYCEROL LIPASE"/>
    <property type="match status" value="1"/>
</dbReference>
<dbReference type="Pfam" id="PF00561">
    <property type="entry name" value="Abhydrolase_1"/>
    <property type="match status" value="1"/>
</dbReference>
<dbReference type="SUPFAM" id="SSF53474">
    <property type="entry name" value="alpha/beta-Hydrolases"/>
    <property type="match status" value="1"/>
</dbReference>
<dbReference type="InterPro" id="IPR029058">
    <property type="entry name" value="AB_hydrolase_fold"/>
</dbReference>
<sequence>MSIATVGEHLIHYEALGRGQPVIFLHGWVGSWRYWLPTMQALSHRFRTYAVDLMGFGDSAKPRQGADAVYRLERQVELVQGWMDHLGILRAHFIGHTLGAIVAVRLALQHPDRVQRILAVGYPISLEIPKSVLGPAGKGVLIERLSRLAQEYPEVQREHQRADPEAIRLSLEEALMHPEALGEWLRLADCPLLLVYGRRDPLIAPPLFLNGTLDPSTRLILLEEGRHFPMLDLPAAFQRLAEDFLTLPDPSQIALKEEWRRRFR</sequence>
<dbReference type="Proteomes" id="UP000236642">
    <property type="component" value="Unassembled WGS sequence"/>
</dbReference>
<dbReference type="InterPro" id="IPR000073">
    <property type="entry name" value="AB_hydrolase_1"/>
</dbReference>
<keyword evidence="2" id="KW-0378">Hydrolase</keyword>
<evidence type="ECO:0000313" key="2">
    <source>
        <dbReference type="EMBL" id="GBD10033.1"/>
    </source>
</evidence>
<dbReference type="PANTHER" id="PTHR43798:SF33">
    <property type="entry name" value="HYDROLASE, PUTATIVE (AFU_ORTHOLOGUE AFUA_2G14860)-RELATED"/>
    <property type="match status" value="1"/>
</dbReference>
<dbReference type="GO" id="GO:0004301">
    <property type="term" value="F:epoxide hydrolase activity"/>
    <property type="evidence" value="ECO:0007669"/>
    <property type="project" value="UniProtKB-EC"/>
</dbReference>
<dbReference type="InterPro" id="IPR050266">
    <property type="entry name" value="AB_hydrolase_sf"/>
</dbReference>
<dbReference type="GO" id="GO:0016020">
    <property type="term" value="C:membrane"/>
    <property type="evidence" value="ECO:0007669"/>
    <property type="project" value="TreeGrafter"/>
</dbReference>
<evidence type="ECO:0000313" key="3">
    <source>
        <dbReference type="Proteomes" id="UP000236642"/>
    </source>
</evidence>
<gene>
    <name evidence="2" type="ORF">HRbin22_02296</name>
</gene>
<dbReference type="Gene3D" id="3.40.50.1820">
    <property type="entry name" value="alpha/beta hydrolase"/>
    <property type="match status" value="1"/>
</dbReference>